<feature type="transmembrane region" description="Helical" evidence="9">
    <location>
        <begin position="319"/>
        <end position="343"/>
    </location>
</feature>
<feature type="transmembrane region" description="Helical" evidence="9">
    <location>
        <begin position="92"/>
        <end position="114"/>
    </location>
</feature>
<feature type="transmembrane region" description="Helical" evidence="9">
    <location>
        <begin position="12"/>
        <end position="35"/>
    </location>
</feature>
<evidence type="ECO:0000256" key="1">
    <source>
        <dbReference type="ARBA" id="ARBA00004651"/>
    </source>
</evidence>
<accession>A0A7X9NIB3</accession>
<dbReference type="PIRSF" id="PIRSF006304">
    <property type="entry name" value="GatC"/>
    <property type="match status" value="1"/>
</dbReference>
<feature type="transmembrane region" description="Helical" evidence="9">
    <location>
        <begin position="355"/>
        <end position="378"/>
    </location>
</feature>
<dbReference type="AlphaFoldDB" id="A0A7X9NIB3"/>
<keyword evidence="5" id="KW-0598">Phosphotransferase system</keyword>
<evidence type="ECO:0000256" key="5">
    <source>
        <dbReference type="ARBA" id="ARBA00022683"/>
    </source>
</evidence>
<dbReference type="InterPro" id="IPR013853">
    <property type="entry name" value="EIIC-GAT"/>
</dbReference>
<evidence type="ECO:0000313" key="10">
    <source>
        <dbReference type="EMBL" id="NME44807.1"/>
    </source>
</evidence>
<evidence type="ECO:0000313" key="11">
    <source>
        <dbReference type="Proteomes" id="UP000540014"/>
    </source>
</evidence>
<feature type="transmembrane region" description="Helical" evidence="9">
    <location>
        <begin position="135"/>
        <end position="157"/>
    </location>
</feature>
<dbReference type="GO" id="GO:0015577">
    <property type="term" value="F:galactitol transmembrane transporter activity"/>
    <property type="evidence" value="ECO:0007669"/>
    <property type="project" value="InterPro"/>
</dbReference>
<feature type="transmembrane region" description="Helical" evidence="9">
    <location>
        <begin position="219"/>
        <end position="244"/>
    </location>
</feature>
<evidence type="ECO:0000256" key="8">
    <source>
        <dbReference type="ARBA" id="ARBA00023136"/>
    </source>
</evidence>
<evidence type="ECO:0000256" key="2">
    <source>
        <dbReference type="ARBA" id="ARBA00022448"/>
    </source>
</evidence>
<dbReference type="InterPro" id="IPR004703">
    <property type="entry name" value="PTS_sugar-sp_permease"/>
</dbReference>
<comment type="subcellular location">
    <subcellularLocation>
        <location evidence="1">Cell membrane</location>
        <topology evidence="1">Multi-pass membrane protein</topology>
    </subcellularLocation>
</comment>
<dbReference type="PANTHER" id="PTHR37324:SF2">
    <property type="entry name" value="PTS SYSTEM GALACTITOL-SPECIFIC EIIC COMPONENT"/>
    <property type="match status" value="1"/>
</dbReference>
<feature type="transmembrane region" description="Helical" evidence="9">
    <location>
        <begin position="177"/>
        <end position="198"/>
    </location>
</feature>
<keyword evidence="4" id="KW-0762">Sugar transport</keyword>
<reference evidence="10 11" key="1">
    <citation type="submission" date="2020-04" db="EMBL/GenBank/DDBJ databases">
        <authorList>
            <person name="Hitch T.C.A."/>
            <person name="Wylensek D."/>
            <person name="Clavel T."/>
        </authorList>
    </citation>
    <scope>NUCLEOTIDE SEQUENCE [LARGE SCALE GENOMIC DNA]</scope>
    <source>
        <strain evidence="10 11">BSM-383-APC-22F</strain>
    </source>
</reference>
<dbReference type="PANTHER" id="PTHR37324">
    <property type="entry name" value="PTS SYSTEM GALACTITOL-SPECIFIC EIIC COMPONENT"/>
    <property type="match status" value="1"/>
</dbReference>
<dbReference type="GO" id="GO:0009401">
    <property type="term" value="P:phosphoenolpyruvate-dependent sugar phosphotransferase system"/>
    <property type="evidence" value="ECO:0007669"/>
    <property type="project" value="UniProtKB-KW"/>
</dbReference>
<gene>
    <name evidence="10" type="ORF">HF861_07915</name>
</gene>
<dbReference type="EMBL" id="JABAFR010000018">
    <property type="protein sequence ID" value="NME44807.1"/>
    <property type="molecule type" value="Genomic_DNA"/>
</dbReference>
<dbReference type="Pfam" id="PF03611">
    <property type="entry name" value="EIIC-GAT"/>
    <property type="match status" value="1"/>
</dbReference>
<evidence type="ECO:0000256" key="3">
    <source>
        <dbReference type="ARBA" id="ARBA00022475"/>
    </source>
</evidence>
<keyword evidence="2" id="KW-0813">Transport</keyword>
<evidence type="ECO:0000256" key="4">
    <source>
        <dbReference type="ARBA" id="ARBA00022597"/>
    </source>
</evidence>
<evidence type="ECO:0000256" key="6">
    <source>
        <dbReference type="ARBA" id="ARBA00022692"/>
    </source>
</evidence>
<keyword evidence="3" id="KW-1003">Cell membrane</keyword>
<keyword evidence="8 9" id="KW-0472">Membrane</keyword>
<name>A0A7X9NIB3_9FIRM</name>
<keyword evidence="7 9" id="KW-1133">Transmembrane helix</keyword>
<sequence>MEVLQSFFDWFFSFGSTVFVPVIMFILCLIFGGGFSKSLRSALLMGIGLTGLNMITDFSVQAITPVVELLGENLGSNLTVIDIGYGNVSAAWSWPGAVIVIIGILTINLLLVVLKLTKTLWVDMWNIWHGEFVAAMMWALTGNIVIGVVSGLALLVLNNKLADYHAKKIQEFNGLDGISVVATSGTFTASWAQFWMWVINKIPGLRDVQASSDQIKKKFGIFGEMSVIGALVGIVLGIVSGYGLVNTAQLAIKLASVLVILPKMLSIIAEGIIPISNSLSKFMKAKFPGRELYVAVDPAILLGDPSVMSTVILMYPISIVIAVIVPGCSFLPVASLACLPYWIGGMVPYTKGNIVHTLIIAILWVIPTTLVASSLAYICTDLCSMTGLFADQIANGAMFANWEEGGNFLLWIFVQISHLFGF</sequence>
<evidence type="ECO:0000256" key="7">
    <source>
        <dbReference type="ARBA" id="ARBA00022989"/>
    </source>
</evidence>
<dbReference type="Proteomes" id="UP000540014">
    <property type="component" value="Unassembled WGS sequence"/>
</dbReference>
<feature type="transmembrane region" description="Helical" evidence="9">
    <location>
        <begin position="250"/>
        <end position="272"/>
    </location>
</feature>
<comment type="caution">
    <text evidence="10">The sequence shown here is derived from an EMBL/GenBank/DDBJ whole genome shotgun (WGS) entry which is preliminary data.</text>
</comment>
<evidence type="ECO:0000256" key="9">
    <source>
        <dbReference type="SAM" id="Phobius"/>
    </source>
</evidence>
<dbReference type="RefSeq" id="WP_168965768.1">
    <property type="nucleotide sequence ID" value="NZ_JABAFR010000018.1"/>
</dbReference>
<proteinExistence type="predicted"/>
<keyword evidence="6 9" id="KW-0812">Transmembrane</keyword>
<protein>
    <submittedName>
        <fullName evidence="10">PTS galactitol transporter subunit IIC</fullName>
    </submittedName>
</protein>
<organism evidence="10 11">
    <name type="scientific">Faecalicoccus pleomorphus</name>
    <dbReference type="NCBI Taxonomy" id="1323"/>
    <lineage>
        <taxon>Bacteria</taxon>
        <taxon>Bacillati</taxon>
        <taxon>Bacillota</taxon>
        <taxon>Erysipelotrichia</taxon>
        <taxon>Erysipelotrichales</taxon>
        <taxon>Erysipelotrichaceae</taxon>
        <taxon>Faecalicoccus</taxon>
    </lineage>
</organism>
<dbReference type="GO" id="GO:0005886">
    <property type="term" value="C:plasma membrane"/>
    <property type="evidence" value="ECO:0007669"/>
    <property type="project" value="UniProtKB-SubCell"/>
</dbReference>